<dbReference type="Gene3D" id="3.40.50.2300">
    <property type="match status" value="1"/>
</dbReference>
<feature type="compositionally biased region" description="Basic and acidic residues" evidence="1">
    <location>
        <begin position="9"/>
        <end position="35"/>
    </location>
</feature>
<reference evidence="2 3" key="1">
    <citation type="submission" date="2024-07" db="EMBL/GenBank/DDBJ databases">
        <title>Genomic Encyclopedia of Type Strains, Phase V (KMG-V): Genome sequencing to study the core and pangenomes of soil and plant-associated prokaryotes.</title>
        <authorList>
            <person name="Whitman W."/>
        </authorList>
    </citation>
    <scope>NUCLEOTIDE SEQUENCE [LARGE SCALE GENOMIC DNA]</scope>
    <source>
        <strain evidence="2 3">USDA 222</strain>
    </source>
</reference>
<dbReference type="PANTHER" id="PTHR35271">
    <property type="entry name" value="ABC TRANSPORTER, SUBSTRATE-BINDING LIPOPROTEIN-RELATED"/>
    <property type="match status" value="1"/>
</dbReference>
<proteinExistence type="predicted"/>
<evidence type="ECO:0000313" key="3">
    <source>
        <dbReference type="Proteomes" id="UP001565474"/>
    </source>
</evidence>
<evidence type="ECO:0000313" key="2">
    <source>
        <dbReference type="EMBL" id="MEY9467790.1"/>
    </source>
</evidence>
<organism evidence="2 3">
    <name type="scientific">Bradyrhizobium yuanmingense</name>
    <dbReference type="NCBI Taxonomy" id="108015"/>
    <lineage>
        <taxon>Bacteria</taxon>
        <taxon>Pseudomonadati</taxon>
        <taxon>Pseudomonadota</taxon>
        <taxon>Alphaproteobacteria</taxon>
        <taxon>Hyphomicrobiales</taxon>
        <taxon>Nitrobacteraceae</taxon>
        <taxon>Bradyrhizobium</taxon>
    </lineage>
</organism>
<protein>
    <submittedName>
        <fullName evidence="2">ABC transport system substrate-binding protein</fullName>
    </submittedName>
</protein>
<dbReference type="PANTHER" id="PTHR35271:SF1">
    <property type="entry name" value="ABC TRANSPORTER, SUBSTRATE-BINDING LIPOPROTEIN"/>
    <property type="match status" value="1"/>
</dbReference>
<dbReference type="Proteomes" id="UP001565474">
    <property type="component" value="Unassembled WGS sequence"/>
</dbReference>
<dbReference type="Pfam" id="PF04392">
    <property type="entry name" value="ABC_sub_bind"/>
    <property type="match status" value="1"/>
</dbReference>
<comment type="caution">
    <text evidence="2">The sequence shown here is derived from an EMBL/GenBank/DDBJ whole genome shotgun (WGS) entry which is preliminary data.</text>
</comment>
<keyword evidence="3" id="KW-1185">Reference proteome</keyword>
<dbReference type="EMBL" id="JBGBZN010000001">
    <property type="protein sequence ID" value="MEY9467790.1"/>
    <property type="molecule type" value="Genomic_DNA"/>
</dbReference>
<gene>
    <name evidence="2" type="ORF">ABH992_000189</name>
</gene>
<feature type="region of interest" description="Disordered" evidence="1">
    <location>
        <begin position="1"/>
        <end position="41"/>
    </location>
</feature>
<name>A0ABV4G7A7_9BRAD</name>
<accession>A0ABV4G7A7</accession>
<dbReference type="InterPro" id="IPR007487">
    <property type="entry name" value="ABC_transpt-TYRBP-like"/>
</dbReference>
<dbReference type="CDD" id="cd06325">
    <property type="entry name" value="PBP1_ABC_unchar_transporter"/>
    <property type="match status" value="1"/>
</dbReference>
<evidence type="ECO:0000256" key="1">
    <source>
        <dbReference type="SAM" id="MobiDB-lite"/>
    </source>
</evidence>
<sequence length="303" mass="33129">MLNLSSSRFDPELRFPKPQRDTDKAQRMPYTRERSLAGAAHETTRIHRITQQHGCDVATPSAGATAGRIPKIGVLWHAANIEEETSYYQSLAEGFRKQGYVDGQNIALEHRFPDEVPEAFARMAAELVSLKCDVLIGAGAAAPYLKRATWTIPIVFLFGFDPIGAGLVESFARPGGNVTGLSNFSVQLSAKRLQYLKEIVPTVTRVGLLINPNVIISSLYVQEAIEAGIKLGVHTQNFEVRSLSDFEPAFDAMVKVGMQGVVANGESLIFQARRVIANLALARNLPNCGYVRELLEAGGLISY</sequence>